<dbReference type="Proteomes" id="UP000095094">
    <property type="component" value="Unassembled WGS sequence"/>
</dbReference>
<dbReference type="OrthoDB" id="193997at2"/>
<sequence length="188" mass="22566">MKVLFITGPHAVGKMTVGEELSQQLKLPLLFNHMTLDLLQPFLGWTSEMFTLSNEIRVRLFQEIVKQPDNVGIIASFVTYFDDPKDIERNDRFFEIFREHNIEPYFIELEAELETRIIRNKDAHRLEKKPSKRNIEYSEKELKEHTLYYRLNSNKNEIKYERYCRLNTEYKTSKEVADSIINYFNFLD</sequence>
<dbReference type="AlphaFoldDB" id="A0A1E5GVM9"/>
<reference evidence="2" key="1">
    <citation type="submission" date="2016-09" db="EMBL/GenBank/DDBJ databases">
        <authorList>
            <person name="Gulvik C.A."/>
        </authorList>
    </citation>
    <scope>NUCLEOTIDE SEQUENCE [LARGE SCALE GENOMIC DNA]</scope>
    <source>
        <strain evidence="2">LMG 8895</strain>
    </source>
</reference>
<gene>
    <name evidence="1" type="ORF">BCR25_03905</name>
</gene>
<accession>A0A1E5GVM9</accession>
<dbReference type="InterPro" id="IPR027417">
    <property type="entry name" value="P-loop_NTPase"/>
</dbReference>
<name>A0A1E5GVM9_9ENTE</name>
<keyword evidence="2" id="KW-1185">Reference proteome</keyword>
<organism evidence="1 2">
    <name type="scientific">Enterococcus termitis</name>
    <dbReference type="NCBI Taxonomy" id="332950"/>
    <lineage>
        <taxon>Bacteria</taxon>
        <taxon>Bacillati</taxon>
        <taxon>Bacillota</taxon>
        <taxon>Bacilli</taxon>
        <taxon>Lactobacillales</taxon>
        <taxon>Enterococcaceae</taxon>
        <taxon>Enterococcus</taxon>
    </lineage>
</organism>
<dbReference type="Gene3D" id="3.40.50.300">
    <property type="entry name" value="P-loop containing nucleotide triphosphate hydrolases"/>
    <property type="match status" value="1"/>
</dbReference>
<comment type="caution">
    <text evidence="1">The sequence shown here is derived from an EMBL/GenBank/DDBJ whole genome shotgun (WGS) entry which is preliminary data.</text>
</comment>
<proteinExistence type="predicted"/>
<evidence type="ECO:0000313" key="2">
    <source>
        <dbReference type="Proteomes" id="UP000095094"/>
    </source>
</evidence>
<evidence type="ECO:0008006" key="3">
    <source>
        <dbReference type="Google" id="ProtNLM"/>
    </source>
</evidence>
<dbReference type="RefSeq" id="WP_069663148.1">
    <property type="nucleotide sequence ID" value="NZ_JBHUJJ010000001.1"/>
</dbReference>
<dbReference type="SUPFAM" id="SSF52540">
    <property type="entry name" value="P-loop containing nucleoside triphosphate hydrolases"/>
    <property type="match status" value="1"/>
</dbReference>
<dbReference type="EMBL" id="MIJY01000012">
    <property type="protein sequence ID" value="OEG16751.1"/>
    <property type="molecule type" value="Genomic_DNA"/>
</dbReference>
<evidence type="ECO:0000313" key="1">
    <source>
        <dbReference type="EMBL" id="OEG16751.1"/>
    </source>
</evidence>
<protein>
    <recommendedName>
        <fullName evidence="3">Shikimate kinase</fullName>
    </recommendedName>
</protein>